<dbReference type="PANTHER" id="PTHR14136:SF17">
    <property type="entry name" value="BTB_POZ DOMAIN-CONTAINING PROTEIN KCTD9"/>
    <property type="match status" value="1"/>
</dbReference>
<keyword evidence="1" id="KW-0812">Transmembrane</keyword>
<proteinExistence type="predicted"/>
<dbReference type="EMBL" id="AOMD01000030">
    <property type="protein sequence ID" value="EMA43350.1"/>
    <property type="molecule type" value="Genomic_DNA"/>
</dbReference>
<dbReference type="PATRIC" id="fig|1227455.4.peg.3107"/>
<feature type="transmembrane region" description="Helical" evidence="1">
    <location>
        <begin position="321"/>
        <end position="341"/>
    </location>
</feature>
<dbReference type="SUPFAM" id="SSF141571">
    <property type="entry name" value="Pentapeptide repeat-like"/>
    <property type="match status" value="1"/>
</dbReference>
<keyword evidence="1" id="KW-1133">Transmembrane helix</keyword>
<dbReference type="InterPro" id="IPR051082">
    <property type="entry name" value="Pentapeptide-BTB/POZ_domain"/>
</dbReference>
<evidence type="ECO:0000256" key="1">
    <source>
        <dbReference type="SAM" id="Phobius"/>
    </source>
</evidence>
<dbReference type="PANTHER" id="PTHR14136">
    <property type="entry name" value="BTB_POZ DOMAIN-CONTAINING PROTEIN KCTD9"/>
    <property type="match status" value="1"/>
</dbReference>
<dbReference type="InterPro" id="IPR013099">
    <property type="entry name" value="K_chnl_dom"/>
</dbReference>
<dbReference type="Gene3D" id="1.10.287.70">
    <property type="match status" value="1"/>
</dbReference>
<dbReference type="Proteomes" id="UP000011669">
    <property type="component" value="Unassembled WGS sequence"/>
</dbReference>
<sequence length="345" mass="38169">MSETRCGYVEDVELLTNRGTARCWRPVRGDDDRCFWHGNGPKTREALDAHRPEPDERLDGADLRGADLTGASWLRGRSLVGADFTGATLRGADLTGADCRRATFDRVDARRARFDAADVEGATFDDIDLREASLDGTKLYRASFTDVRLDRATDFGDRVIYESLVDDIEDRETRVATLEAASWTYRELRRLFEQDALPQRSRACYLGEKSSRRRAAWASGEYLRALKLEGSRWVMRYGTSPTRVVTSSVVVMGCSGILYPLTGGLRTDSGTYGFEQPVADVLAATPGQLVRVFYNGLYFSVVTFSTLSYGDIQPIGAGARAIAGIEALLGSVLMALLLFVLTRRV</sequence>
<dbReference type="Gene3D" id="2.160.20.80">
    <property type="entry name" value="E3 ubiquitin-protein ligase SopA"/>
    <property type="match status" value="1"/>
</dbReference>
<keyword evidence="4" id="KW-1185">Reference proteome</keyword>
<comment type="caution">
    <text evidence="3">The sequence shown here is derived from an EMBL/GenBank/DDBJ whole genome shotgun (WGS) entry which is preliminary data.</text>
</comment>
<dbReference type="InParanoid" id="M0MFZ7"/>
<dbReference type="Pfam" id="PF07885">
    <property type="entry name" value="Ion_trans_2"/>
    <property type="match status" value="1"/>
</dbReference>
<dbReference type="OrthoDB" id="199127at2157"/>
<accession>M0MFZ7</accession>
<dbReference type="AlphaFoldDB" id="M0MFZ7"/>
<gene>
    <name evidence="3" type="ORF">C449_15267</name>
</gene>
<organism evidence="3 4">
    <name type="scientific">Halococcus saccharolyticus DSM 5350</name>
    <dbReference type="NCBI Taxonomy" id="1227455"/>
    <lineage>
        <taxon>Archaea</taxon>
        <taxon>Methanobacteriati</taxon>
        <taxon>Methanobacteriota</taxon>
        <taxon>Stenosarchaea group</taxon>
        <taxon>Halobacteria</taxon>
        <taxon>Halobacteriales</taxon>
        <taxon>Halococcaceae</taxon>
        <taxon>Halococcus</taxon>
    </lineage>
</organism>
<dbReference type="Pfam" id="PF00805">
    <property type="entry name" value="Pentapeptide"/>
    <property type="match status" value="1"/>
</dbReference>
<name>M0MFZ7_9EURY</name>
<evidence type="ECO:0000259" key="2">
    <source>
        <dbReference type="Pfam" id="PF07885"/>
    </source>
</evidence>
<reference evidence="3 4" key="1">
    <citation type="journal article" date="2014" name="PLoS Genet.">
        <title>Phylogenetically driven sequencing of extremely halophilic archaea reveals strategies for static and dynamic osmo-response.</title>
        <authorList>
            <person name="Becker E.A."/>
            <person name="Seitzer P.M."/>
            <person name="Tritt A."/>
            <person name="Larsen D."/>
            <person name="Krusor M."/>
            <person name="Yao A.I."/>
            <person name="Wu D."/>
            <person name="Madern D."/>
            <person name="Eisen J.A."/>
            <person name="Darling A.E."/>
            <person name="Facciotti M.T."/>
        </authorList>
    </citation>
    <scope>NUCLEOTIDE SEQUENCE [LARGE SCALE GENOMIC DNA]</scope>
    <source>
        <strain evidence="3 4">DSM 5350</strain>
    </source>
</reference>
<dbReference type="RefSeq" id="WP_006078911.1">
    <property type="nucleotide sequence ID" value="NZ_AOMD01000030.1"/>
</dbReference>
<evidence type="ECO:0000313" key="4">
    <source>
        <dbReference type="Proteomes" id="UP000011669"/>
    </source>
</evidence>
<dbReference type="SUPFAM" id="SSF81324">
    <property type="entry name" value="Voltage-gated potassium channels"/>
    <property type="match status" value="1"/>
</dbReference>
<dbReference type="InterPro" id="IPR001646">
    <property type="entry name" value="5peptide_repeat"/>
</dbReference>
<feature type="domain" description="Potassium channel" evidence="2">
    <location>
        <begin position="293"/>
        <end position="344"/>
    </location>
</feature>
<evidence type="ECO:0000313" key="3">
    <source>
        <dbReference type="EMBL" id="EMA43350.1"/>
    </source>
</evidence>
<protein>
    <submittedName>
        <fullName evidence="3">Ion transport 2 domain-containing protein</fullName>
    </submittedName>
</protein>
<dbReference type="STRING" id="1227455.C449_15267"/>
<keyword evidence="1" id="KW-0472">Membrane</keyword>